<reference evidence="3" key="1">
    <citation type="submission" date="2022-11" db="UniProtKB">
        <authorList>
            <consortium name="WormBaseParasite"/>
        </authorList>
    </citation>
    <scope>IDENTIFICATION</scope>
</reference>
<dbReference type="WBParaSite" id="jg24616">
    <property type="protein sequence ID" value="jg24616"/>
    <property type="gene ID" value="jg24616"/>
</dbReference>
<name>A0A915DX63_9BILA</name>
<protein>
    <submittedName>
        <fullName evidence="3">Uncharacterized protein</fullName>
    </submittedName>
</protein>
<dbReference type="Proteomes" id="UP000887574">
    <property type="component" value="Unplaced"/>
</dbReference>
<evidence type="ECO:0000256" key="1">
    <source>
        <dbReference type="SAM" id="MobiDB-lite"/>
    </source>
</evidence>
<accession>A0A915DX63</accession>
<organism evidence="2 3">
    <name type="scientific">Ditylenchus dipsaci</name>
    <dbReference type="NCBI Taxonomy" id="166011"/>
    <lineage>
        <taxon>Eukaryota</taxon>
        <taxon>Metazoa</taxon>
        <taxon>Ecdysozoa</taxon>
        <taxon>Nematoda</taxon>
        <taxon>Chromadorea</taxon>
        <taxon>Rhabditida</taxon>
        <taxon>Tylenchina</taxon>
        <taxon>Tylenchomorpha</taxon>
        <taxon>Sphaerularioidea</taxon>
        <taxon>Anguinidae</taxon>
        <taxon>Anguininae</taxon>
        <taxon>Ditylenchus</taxon>
    </lineage>
</organism>
<evidence type="ECO:0000313" key="2">
    <source>
        <dbReference type="Proteomes" id="UP000887574"/>
    </source>
</evidence>
<dbReference type="AlphaFoldDB" id="A0A915DX63"/>
<evidence type="ECO:0000313" key="3">
    <source>
        <dbReference type="WBParaSite" id="jg24616"/>
    </source>
</evidence>
<feature type="region of interest" description="Disordered" evidence="1">
    <location>
        <begin position="56"/>
        <end position="77"/>
    </location>
</feature>
<keyword evidence="2" id="KW-1185">Reference proteome</keyword>
<proteinExistence type="predicted"/>
<sequence length="102" mass="11876">MTLVVFLYSQTSPFRTHALARYLDPRFKNRFCRNQLEFSTKVAMWIQEEAASIDEPTSNVIDSEDVRSPTHKRHKDSTSFSLHADTYEDSSAAMEILWNFGR</sequence>